<protein>
    <submittedName>
        <fullName evidence="6">Flagellar basal body rod protein FlgG</fullName>
    </submittedName>
</protein>
<name>A0A4U9R8Y8_HATHI</name>
<comment type="subcellular location">
    <subcellularLocation>
        <location evidence="2">Bacterial flagellum basal body</location>
    </subcellularLocation>
</comment>
<dbReference type="OrthoDB" id="9800375at2"/>
<keyword evidence="6" id="KW-0282">Flagellum</keyword>
<dbReference type="AlphaFoldDB" id="A0A4U9R8Y8"/>
<keyword evidence="6" id="KW-0969">Cilium</keyword>
<dbReference type="EMBL" id="LR590481">
    <property type="protein sequence ID" value="VTQ87809.1"/>
    <property type="molecule type" value="Genomic_DNA"/>
</dbReference>
<proteinExistence type="inferred from homology"/>
<sequence length="256" mass="28320">MIRGLYTAVSGLVVGEAKQGIITNNLANANTIGFKNDNLSVKNFGDVMLYNYDKRLGNNNIKNNIGELSKGSAIDEVNTHFTQGILQNTDKETDFAIEGRGFFTVARNGKQYYTRDGKFNINMEGYLVNSTGDLVQGTDLYSGNISPIYIGDGKVSANSNGNIQVNGVERFKLNVVDFPNYNSLKKVGDNLYEGNNAQIAQNYNVRHKAIEKSNVNVMTETVEMLQNMRSFESNQKLVQVFDETLGKAVNELGSIR</sequence>
<evidence type="ECO:0000256" key="1">
    <source>
        <dbReference type="ARBA" id="ARBA00009677"/>
    </source>
</evidence>
<organism evidence="6 7">
    <name type="scientific">Hathewaya histolytica</name>
    <name type="common">Clostridium histolyticum</name>
    <dbReference type="NCBI Taxonomy" id="1498"/>
    <lineage>
        <taxon>Bacteria</taxon>
        <taxon>Bacillati</taxon>
        <taxon>Bacillota</taxon>
        <taxon>Clostridia</taxon>
        <taxon>Eubacteriales</taxon>
        <taxon>Clostridiaceae</taxon>
        <taxon>Hathewaya</taxon>
    </lineage>
</organism>
<evidence type="ECO:0000259" key="3">
    <source>
        <dbReference type="Pfam" id="PF00460"/>
    </source>
</evidence>
<keyword evidence="7" id="KW-1185">Reference proteome</keyword>
<dbReference type="GO" id="GO:0009425">
    <property type="term" value="C:bacterial-type flagellum basal body"/>
    <property type="evidence" value="ECO:0007669"/>
    <property type="project" value="UniProtKB-SubCell"/>
</dbReference>
<keyword evidence="2" id="KW-0975">Bacterial flagellum</keyword>
<accession>A0A4U9R8Y8</accession>
<evidence type="ECO:0000256" key="2">
    <source>
        <dbReference type="RuleBase" id="RU362116"/>
    </source>
</evidence>
<dbReference type="Pfam" id="PF22692">
    <property type="entry name" value="LlgE_F_G_D1"/>
    <property type="match status" value="1"/>
</dbReference>
<dbReference type="Pfam" id="PF06429">
    <property type="entry name" value="Flg_bbr_C"/>
    <property type="match status" value="1"/>
</dbReference>
<feature type="domain" description="Flagellar basal body rod protein N-terminal" evidence="3">
    <location>
        <begin position="5"/>
        <end position="35"/>
    </location>
</feature>
<comment type="similarity">
    <text evidence="1 2">Belongs to the flagella basal body rod proteins family.</text>
</comment>
<dbReference type="KEGG" id="hhw:NCTC503_01138"/>
<keyword evidence="6" id="KW-0966">Cell projection</keyword>
<evidence type="ECO:0000259" key="5">
    <source>
        <dbReference type="Pfam" id="PF22692"/>
    </source>
</evidence>
<dbReference type="PROSITE" id="PS00588">
    <property type="entry name" value="FLAGELLA_BB_ROD"/>
    <property type="match status" value="1"/>
</dbReference>
<gene>
    <name evidence="6" type="primary">flgG_1</name>
    <name evidence="6" type="ORF">NCTC503_01138</name>
</gene>
<feature type="domain" description="Flagellar hook protein FlgE/F/G-like D1" evidence="5">
    <location>
        <begin position="96"/>
        <end position="164"/>
    </location>
</feature>
<dbReference type="GO" id="GO:0071978">
    <property type="term" value="P:bacterial-type flagellum-dependent swarming motility"/>
    <property type="evidence" value="ECO:0007669"/>
    <property type="project" value="TreeGrafter"/>
</dbReference>
<dbReference type="Proteomes" id="UP000308489">
    <property type="component" value="Chromosome 1"/>
</dbReference>
<evidence type="ECO:0000313" key="7">
    <source>
        <dbReference type="Proteomes" id="UP000308489"/>
    </source>
</evidence>
<dbReference type="InterPro" id="IPR037925">
    <property type="entry name" value="FlgE/F/G-like"/>
</dbReference>
<dbReference type="NCBIfam" id="TIGR03506">
    <property type="entry name" value="FlgEFG_subfam"/>
    <property type="match status" value="1"/>
</dbReference>
<dbReference type="PANTHER" id="PTHR30435">
    <property type="entry name" value="FLAGELLAR PROTEIN"/>
    <property type="match status" value="1"/>
</dbReference>
<dbReference type="InterPro" id="IPR020013">
    <property type="entry name" value="Flagellar_FlgE/F/G"/>
</dbReference>
<dbReference type="InterPro" id="IPR053967">
    <property type="entry name" value="LlgE_F_G-like_D1"/>
</dbReference>
<feature type="domain" description="Flagellar basal-body/hook protein C-terminal" evidence="4">
    <location>
        <begin position="209"/>
        <end position="250"/>
    </location>
</feature>
<dbReference type="Pfam" id="PF00460">
    <property type="entry name" value="Flg_bb_rod"/>
    <property type="match status" value="1"/>
</dbReference>
<reference evidence="6 7" key="1">
    <citation type="submission" date="2019-05" db="EMBL/GenBank/DDBJ databases">
        <authorList>
            <consortium name="Pathogen Informatics"/>
        </authorList>
    </citation>
    <scope>NUCLEOTIDE SEQUENCE [LARGE SCALE GENOMIC DNA]</scope>
    <source>
        <strain evidence="6 7">NCTC503</strain>
    </source>
</reference>
<dbReference type="RefSeq" id="WP_138209829.1">
    <property type="nucleotide sequence ID" value="NZ_CBCRUQ010000004.1"/>
</dbReference>
<dbReference type="SUPFAM" id="SSF117143">
    <property type="entry name" value="Flagellar hook protein flgE"/>
    <property type="match status" value="1"/>
</dbReference>
<evidence type="ECO:0000259" key="4">
    <source>
        <dbReference type="Pfam" id="PF06429"/>
    </source>
</evidence>
<dbReference type="InterPro" id="IPR010930">
    <property type="entry name" value="Flg_bb/hook_C_dom"/>
</dbReference>
<evidence type="ECO:0000313" key="6">
    <source>
        <dbReference type="EMBL" id="VTQ87809.1"/>
    </source>
</evidence>
<dbReference type="InterPro" id="IPR019776">
    <property type="entry name" value="Flagellar_basal_body_rod_CS"/>
</dbReference>
<dbReference type="InterPro" id="IPR001444">
    <property type="entry name" value="Flag_bb_rod_N"/>
</dbReference>
<dbReference type="PANTHER" id="PTHR30435:SF19">
    <property type="entry name" value="FLAGELLAR BASAL-BODY ROD PROTEIN FLGG"/>
    <property type="match status" value="1"/>
</dbReference>